<evidence type="ECO:0000256" key="1">
    <source>
        <dbReference type="ARBA" id="ARBA00004651"/>
    </source>
</evidence>
<comment type="similarity">
    <text evidence="2">Belongs to the cation transport ATPase (P-type) (TC 3.A.3) family. Type IIA subfamily.</text>
</comment>
<gene>
    <name evidence="14" type="ORF">GPA21_07680</name>
</gene>
<dbReference type="Pfam" id="PF13246">
    <property type="entry name" value="Cation_ATPase"/>
    <property type="match status" value="1"/>
</dbReference>
<evidence type="ECO:0000256" key="8">
    <source>
        <dbReference type="ARBA" id="ARBA00022967"/>
    </source>
</evidence>
<evidence type="ECO:0000256" key="12">
    <source>
        <dbReference type="SAM" id="Phobius"/>
    </source>
</evidence>
<proteinExistence type="inferred from homology"/>
<dbReference type="GO" id="GO:0005886">
    <property type="term" value="C:plasma membrane"/>
    <property type="evidence" value="ECO:0007669"/>
    <property type="project" value="UniProtKB-SubCell"/>
</dbReference>
<keyword evidence="8" id="KW-1278">Translocase</keyword>
<dbReference type="Gene3D" id="3.40.1110.10">
    <property type="entry name" value="Calcium-transporting ATPase, cytoplasmic domain N"/>
    <property type="match status" value="1"/>
</dbReference>
<dbReference type="SUPFAM" id="SSF81660">
    <property type="entry name" value="Metal cation-transporting ATPase, ATP-binding domain N"/>
    <property type="match status" value="1"/>
</dbReference>
<dbReference type="SUPFAM" id="SSF56784">
    <property type="entry name" value="HAD-like"/>
    <property type="match status" value="1"/>
</dbReference>
<comment type="subcellular location">
    <subcellularLocation>
        <location evidence="1">Cell membrane</location>
        <topology evidence="1">Multi-pass membrane protein</topology>
    </subcellularLocation>
</comment>
<evidence type="ECO:0000256" key="4">
    <source>
        <dbReference type="ARBA" id="ARBA00022692"/>
    </source>
</evidence>
<dbReference type="InterPro" id="IPR023299">
    <property type="entry name" value="ATPase_P-typ_cyto_dom_N"/>
</dbReference>
<dbReference type="GO" id="GO:0046873">
    <property type="term" value="F:metal ion transmembrane transporter activity"/>
    <property type="evidence" value="ECO:0007669"/>
    <property type="project" value="UniProtKB-ARBA"/>
</dbReference>
<dbReference type="Pfam" id="PF00122">
    <property type="entry name" value="E1-E2_ATPase"/>
    <property type="match status" value="1"/>
</dbReference>
<dbReference type="Gene3D" id="1.20.1110.10">
    <property type="entry name" value="Calcium-transporting ATPase, transmembrane domain"/>
    <property type="match status" value="1"/>
</dbReference>
<evidence type="ECO:0000256" key="9">
    <source>
        <dbReference type="ARBA" id="ARBA00022989"/>
    </source>
</evidence>
<dbReference type="InterPro" id="IPR004014">
    <property type="entry name" value="ATPase_P-typ_cation-transptr_N"/>
</dbReference>
<keyword evidence="9 12" id="KW-1133">Transmembrane helix</keyword>
<dbReference type="EMBL" id="WTVM01000035">
    <property type="protein sequence ID" value="NMG02850.1"/>
    <property type="molecule type" value="Genomic_DNA"/>
</dbReference>
<dbReference type="GO" id="GO:0005524">
    <property type="term" value="F:ATP binding"/>
    <property type="evidence" value="ECO:0007669"/>
    <property type="project" value="UniProtKB-KW"/>
</dbReference>
<feature type="compositionally biased region" description="Basic and acidic residues" evidence="11">
    <location>
        <begin position="1"/>
        <end position="25"/>
    </location>
</feature>
<evidence type="ECO:0000256" key="7">
    <source>
        <dbReference type="ARBA" id="ARBA00022840"/>
    </source>
</evidence>
<accession>A0A972FDR9</accession>
<feature type="domain" description="Cation-transporting P-type ATPase N-terminal" evidence="13">
    <location>
        <begin position="11"/>
        <end position="85"/>
    </location>
</feature>
<feature type="transmembrane region" description="Helical" evidence="12">
    <location>
        <begin position="61"/>
        <end position="83"/>
    </location>
</feature>
<dbReference type="PROSITE" id="PS00154">
    <property type="entry name" value="ATPASE_E1_E2"/>
    <property type="match status" value="1"/>
</dbReference>
<dbReference type="CDD" id="cd02080">
    <property type="entry name" value="P-type_ATPase_cation"/>
    <property type="match status" value="1"/>
</dbReference>
<keyword evidence="5" id="KW-0479">Metal-binding</keyword>
<dbReference type="InterPro" id="IPR023298">
    <property type="entry name" value="ATPase_P-typ_TM_dom_sf"/>
</dbReference>
<name>A0A972FDR9_9RHOO</name>
<dbReference type="SUPFAM" id="SSF81653">
    <property type="entry name" value="Calcium ATPase, transduction domain A"/>
    <property type="match status" value="1"/>
</dbReference>
<dbReference type="InterPro" id="IPR023214">
    <property type="entry name" value="HAD_sf"/>
</dbReference>
<feature type="transmembrane region" description="Helical" evidence="12">
    <location>
        <begin position="904"/>
        <end position="923"/>
    </location>
</feature>
<dbReference type="PANTHER" id="PTHR42861">
    <property type="entry name" value="CALCIUM-TRANSPORTING ATPASE"/>
    <property type="match status" value="1"/>
</dbReference>
<dbReference type="GO" id="GO:0016887">
    <property type="term" value="F:ATP hydrolysis activity"/>
    <property type="evidence" value="ECO:0007669"/>
    <property type="project" value="InterPro"/>
</dbReference>
<feature type="region of interest" description="Disordered" evidence="11">
    <location>
        <begin position="1"/>
        <end position="34"/>
    </location>
</feature>
<dbReference type="Gene3D" id="2.70.150.10">
    <property type="entry name" value="Calcium-transporting ATPase, cytoplasmic transduction domain A"/>
    <property type="match status" value="1"/>
</dbReference>
<dbReference type="Proteomes" id="UP000599523">
    <property type="component" value="Unassembled WGS sequence"/>
</dbReference>
<dbReference type="FunFam" id="2.70.150.10:FF:000016">
    <property type="entry name" value="Calcium-transporting P-type ATPase putative"/>
    <property type="match status" value="1"/>
</dbReference>
<dbReference type="InterPro" id="IPR001757">
    <property type="entry name" value="P_typ_ATPase"/>
</dbReference>
<sequence length="941" mass="101528">MSEQQEHERRNHHAEEAERVVEAMKSRRASGLSATEAEERLTLHGRNELPAPRRRSALQRFLLQFHNVLIYVLIVAGIITFLLGHWIDSGVIFGVVVINAVIGFLQEGKAEQALDAIRRMLSLNAQVLRDGRRREVPAEELVPGDIVFLASGDKVPADLRLIDVRSLRVEEAALTGESVPVEKAVEPVAEDASLGDRACMAYSGTLVAYGQAAGVVVGTGANTEIGRISEMLSQVEEITTPLLKQLAVFGRWLTLAILGVAAIMLAYGLLVQSLSFDEVFLASVGLAVAAIPEGLPAIMTITLAIGVQRMARRNAIIRRLPSVEALGSVTVICSDKTGTLTRNEMTVQRVVTADDRFGVTGVGYAPHGAFERLAPPATADGSVLVEALFGRELAGTSAEQDSGRPAGEVDQQNEPVLLEAGRAVLLCNDASIECKGEEWQLRGDPTEGALITVAMKAGFDPDFESESLPRADVIPFESEHRFMATLHHDHRGRALIYLKGAPERIIEMCATQRGRHGAEDLNPTYWHGVMDEIAAEGMRLLAVAVRVEDAAGKSLVFDDVERGGFELLALFGLSDPPRVEAIEAVARCRSAGIRVKMITGDHVATATAIGIQLGLGEKVRAMTGAEVEKLDDDALREAVAEVDIFARASPEHKLRLVTALQARGEVVAMTGDGVNDAPALKRADVGVAMGNKGTEAAKEASEMVLADDNFASIAAAVEEGRTVYDNLKKSIAFILPTNVGQAGIVFFAIIFGMTLPITPAQILWVNMITAVTLALALAFEKPERNIMRRMPRAPADPLLSRFLMWRVVFVGLLLVVGGMLFFLWELERGSSLEVARTAAVNALLIGELFYLFNVRSFTEPVLNREGITGNPYVLGAIALLLLAQALFTYLPAMQLLFGTAGLDVVTWLRIIGFGIIVLVVVELEKVIVRKAALAAEARITS</sequence>
<dbReference type="SUPFAM" id="SSF81665">
    <property type="entry name" value="Calcium ATPase, transmembrane domain M"/>
    <property type="match status" value="1"/>
</dbReference>
<dbReference type="FunFam" id="3.40.50.1000:FF:000028">
    <property type="entry name" value="Calcium-transporting P-type ATPase, putative"/>
    <property type="match status" value="1"/>
</dbReference>
<feature type="transmembrane region" description="Helical" evidence="12">
    <location>
        <begin position="731"/>
        <end position="755"/>
    </location>
</feature>
<evidence type="ECO:0000256" key="11">
    <source>
        <dbReference type="SAM" id="MobiDB-lite"/>
    </source>
</evidence>
<keyword evidence="10 12" id="KW-0472">Membrane</keyword>
<keyword evidence="4 12" id="KW-0812">Transmembrane</keyword>
<dbReference type="GO" id="GO:0019829">
    <property type="term" value="F:ATPase-coupled monoatomic cation transmembrane transporter activity"/>
    <property type="evidence" value="ECO:0007669"/>
    <property type="project" value="UniProtKB-ARBA"/>
</dbReference>
<dbReference type="FunFam" id="3.40.50.1000:FF:000001">
    <property type="entry name" value="Phospholipid-transporting ATPase IC"/>
    <property type="match status" value="1"/>
</dbReference>
<dbReference type="SFLD" id="SFLDS00003">
    <property type="entry name" value="Haloacid_Dehalogenase"/>
    <property type="match status" value="1"/>
</dbReference>
<dbReference type="Pfam" id="PF08282">
    <property type="entry name" value="Hydrolase_3"/>
    <property type="match status" value="1"/>
</dbReference>
<feature type="transmembrane region" description="Helical" evidence="12">
    <location>
        <begin position="280"/>
        <end position="307"/>
    </location>
</feature>
<dbReference type="Pfam" id="PF00689">
    <property type="entry name" value="Cation_ATPase_C"/>
    <property type="match status" value="1"/>
</dbReference>
<feature type="transmembrane region" description="Helical" evidence="12">
    <location>
        <begin position="89"/>
        <end position="105"/>
    </location>
</feature>
<keyword evidence="6" id="KW-0547">Nucleotide-binding</keyword>
<dbReference type="Pfam" id="PF00690">
    <property type="entry name" value="Cation_ATPase_N"/>
    <property type="match status" value="1"/>
</dbReference>
<dbReference type="SMART" id="SM00831">
    <property type="entry name" value="Cation_ATPase_N"/>
    <property type="match status" value="1"/>
</dbReference>
<dbReference type="RefSeq" id="WP_168987619.1">
    <property type="nucleotide sequence ID" value="NZ_CAWPHM010000259.1"/>
</dbReference>
<dbReference type="InterPro" id="IPR059000">
    <property type="entry name" value="ATPase_P-type_domA"/>
</dbReference>
<dbReference type="GO" id="GO:0046872">
    <property type="term" value="F:metal ion binding"/>
    <property type="evidence" value="ECO:0007669"/>
    <property type="project" value="UniProtKB-KW"/>
</dbReference>
<comment type="caution">
    <text evidence="14">The sequence shown here is derived from an EMBL/GenBank/DDBJ whole genome shotgun (WGS) entry which is preliminary data.</text>
</comment>
<dbReference type="GO" id="GO:0140352">
    <property type="term" value="P:export from cell"/>
    <property type="evidence" value="ECO:0007669"/>
    <property type="project" value="UniProtKB-ARBA"/>
</dbReference>
<evidence type="ECO:0000256" key="6">
    <source>
        <dbReference type="ARBA" id="ARBA00022741"/>
    </source>
</evidence>
<dbReference type="InterPro" id="IPR006068">
    <property type="entry name" value="ATPase_P-typ_cation-transptr_C"/>
</dbReference>
<dbReference type="InterPro" id="IPR036412">
    <property type="entry name" value="HAD-like_sf"/>
</dbReference>
<feature type="transmembrane region" description="Helical" evidence="12">
    <location>
        <begin position="761"/>
        <end position="779"/>
    </location>
</feature>
<protein>
    <submittedName>
        <fullName evidence="14">HAD-IC family P-type ATPase</fullName>
    </submittedName>
</protein>
<dbReference type="Gene3D" id="3.40.50.1000">
    <property type="entry name" value="HAD superfamily/HAD-like"/>
    <property type="match status" value="1"/>
</dbReference>
<keyword evidence="15" id="KW-1185">Reference proteome</keyword>
<organism evidence="14 15">
    <name type="scientific">Azoarcus taiwanensis</name>
    <dbReference type="NCBI Taxonomy" id="666964"/>
    <lineage>
        <taxon>Bacteria</taxon>
        <taxon>Pseudomonadati</taxon>
        <taxon>Pseudomonadota</taxon>
        <taxon>Betaproteobacteria</taxon>
        <taxon>Rhodocyclales</taxon>
        <taxon>Zoogloeaceae</taxon>
        <taxon>Azoarcus</taxon>
    </lineage>
</organism>
<feature type="transmembrane region" description="Helical" evidence="12">
    <location>
        <begin position="252"/>
        <end position="274"/>
    </location>
</feature>
<dbReference type="SFLD" id="SFLDG00002">
    <property type="entry name" value="C1.7:_P-type_atpase_like"/>
    <property type="match status" value="1"/>
</dbReference>
<dbReference type="PRINTS" id="PR00120">
    <property type="entry name" value="HATPASE"/>
</dbReference>
<evidence type="ECO:0000256" key="3">
    <source>
        <dbReference type="ARBA" id="ARBA00022475"/>
    </source>
</evidence>
<feature type="transmembrane region" description="Helical" evidence="12">
    <location>
        <begin position="799"/>
        <end position="822"/>
    </location>
</feature>
<evidence type="ECO:0000313" key="15">
    <source>
        <dbReference type="Proteomes" id="UP000599523"/>
    </source>
</evidence>
<dbReference type="GO" id="GO:0098662">
    <property type="term" value="P:inorganic cation transmembrane transport"/>
    <property type="evidence" value="ECO:0007669"/>
    <property type="project" value="UniProtKB-ARBA"/>
</dbReference>
<evidence type="ECO:0000259" key="13">
    <source>
        <dbReference type="SMART" id="SM00831"/>
    </source>
</evidence>
<evidence type="ECO:0000256" key="10">
    <source>
        <dbReference type="ARBA" id="ARBA00023136"/>
    </source>
</evidence>
<evidence type="ECO:0000256" key="2">
    <source>
        <dbReference type="ARBA" id="ARBA00005675"/>
    </source>
</evidence>
<dbReference type="NCBIfam" id="TIGR01494">
    <property type="entry name" value="ATPase_P-type"/>
    <property type="match status" value="2"/>
</dbReference>
<keyword evidence="7" id="KW-0067">ATP-binding</keyword>
<feature type="transmembrane region" description="Helical" evidence="12">
    <location>
        <begin position="834"/>
        <end position="852"/>
    </location>
</feature>
<dbReference type="GO" id="GO:0015662">
    <property type="term" value="F:P-type ion transporter activity"/>
    <property type="evidence" value="ECO:0007669"/>
    <property type="project" value="UniProtKB-ARBA"/>
</dbReference>
<reference evidence="14" key="1">
    <citation type="submission" date="2019-12" db="EMBL/GenBank/DDBJ databases">
        <title>Comparative genomics gives insights into the taxonomy of the Azoarcus-Aromatoleum group and reveals separate origins of nif in the plant-associated Azoarcus and non-plant-associated Aromatoleum sub-groups.</title>
        <authorList>
            <person name="Lafos M."/>
            <person name="Maluk M."/>
            <person name="Batista M."/>
            <person name="Junghare M."/>
            <person name="Carmona M."/>
            <person name="Faoro H."/>
            <person name="Cruz L.M."/>
            <person name="Battistoni F."/>
            <person name="De Souza E."/>
            <person name="Pedrosa F."/>
            <person name="Chen W.-M."/>
            <person name="Poole P.S."/>
            <person name="Dixon R.A."/>
            <person name="James E.K."/>
        </authorList>
    </citation>
    <scope>NUCLEOTIDE SEQUENCE</scope>
    <source>
        <strain evidence="14">NSC3</strain>
    </source>
</reference>
<evidence type="ECO:0000313" key="14">
    <source>
        <dbReference type="EMBL" id="NMG02850.1"/>
    </source>
</evidence>
<feature type="transmembrane region" description="Helical" evidence="12">
    <location>
        <begin position="872"/>
        <end position="892"/>
    </location>
</feature>
<dbReference type="InterPro" id="IPR018303">
    <property type="entry name" value="ATPase_P-typ_P_site"/>
</dbReference>
<dbReference type="PRINTS" id="PR00119">
    <property type="entry name" value="CATATPASE"/>
</dbReference>
<dbReference type="AlphaFoldDB" id="A0A972FDR9"/>
<dbReference type="SFLD" id="SFLDF00027">
    <property type="entry name" value="p-type_atpase"/>
    <property type="match status" value="1"/>
</dbReference>
<dbReference type="InterPro" id="IPR044492">
    <property type="entry name" value="P_typ_ATPase_HD_dom"/>
</dbReference>
<dbReference type="InterPro" id="IPR008250">
    <property type="entry name" value="ATPase_P-typ_transduc_dom_A_sf"/>
</dbReference>
<evidence type="ECO:0000256" key="5">
    <source>
        <dbReference type="ARBA" id="ARBA00022723"/>
    </source>
</evidence>
<keyword evidence="3" id="KW-1003">Cell membrane</keyword>